<evidence type="ECO:0000313" key="1">
    <source>
        <dbReference type="EMBL" id="PHI12992.1"/>
    </source>
</evidence>
<accession>A0A2C6CAA8</accession>
<dbReference type="AlphaFoldDB" id="A0A2C6CAA8"/>
<protein>
    <submittedName>
        <fullName evidence="1">Uncharacterized protein</fullName>
    </submittedName>
</protein>
<proteinExistence type="predicted"/>
<dbReference type="EMBL" id="NIRQ01000001">
    <property type="protein sequence ID" value="PHI12992.1"/>
    <property type="molecule type" value="Genomic_DNA"/>
</dbReference>
<reference evidence="1 2" key="1">
    <citation type="submission" date="2017-06" db="EMBL/GenBank/DDBJ databases">
        <title>Draft genome sequence of Fusobacterium nucleatum subsp. polymorphum KCOM 1330 (=ChDC F330).</title>
        <authorList>
            <person name="Kook J.-K."/>
            <person name="Park S.-N."/>
            <person name="Lim Y.K."/>
            <person name="Roh H."/>
        </authorList>
    </citation>
    <scope>NUCLEOTIDE SEQUENCE [LARGE SCALE GENOMIC DNA]</scope>
    <source>
        <strain evidence="2">KCOM 1330 (ChDC F330)</strain>
    </source>
</reference>
<organism evidence="1 2">
    <name type="scientific">Fusobacterium nucleatum subsp. polymorphum</name>
    <name type="common">Fusobacterium polymorphum</name>
    <dbReference type="NCBI Taxonomy" id="76857"/>
    <lineage>
        <taxon>Bacteria</taxon>
        <taxon>Fusobacteriati</taxon>
        <taxon>Fusobacteriota</taxon>
        <taxon>Fusobacteriia</taxon>
        <taxon>Fusobacteriales</taxon>
        <taxon>Fusobacteriaceae</taxon>
        <taxon>Fusobacterium</taxon>
    </lineage>
</organism>
<evidence type="ECO:0000313" key="2">
    <source>
        <dbReference type="Proteomes" id="UP000221852"/>
    </source>
</evidence>
<sequence length="113" mass="13410">MLKQNLSKNLEKDEKYIEKGIELFLDMQKYLSLNKSDVETNRDKIELLVVILSLLRYKTNDSFSSTDLLDNITLLEDIKKEKYNKKDIDEMLDFLSSENIIKFDIFGNFNYIN</sequence>
<dbReference type="Proteomes" id="UP000221852">
    <property type="component" value="Unassembled WGS sequence"/>
</dbReference>
<dbReference type="RefSeq" id="WP_098994249.1">
    <property type="nucleotide sequence ID" value="NZ_CP084159.1"/>
</dbReference>
<comment type="caution">
    <text evidence="1">The sequence shown here is derived from an EMBL/GenBank/DDBJ whole genome shotgun (WGS) entry which is preliminary data.</text>
</comment>
<name>A0A2C6CAA8_FUSNP</name>
<gene>
    <name evidence="1" type="ORF">CBG59_04205</name>
</gene>